<protein>
    <submittedName>
        <fullName evidence="2">Uncharacterized protein DUF4243</fullName>
    </submittedName>
</protein>
<organism evidence="2 3">
    <name type="scientific">Roseateles toxinivorans</name>
    <dbReference type="NCBI Taxonomy" id="270368"/>
    <lineage>
        <taxon>Bacteria</taxon>
        <taxon>Pseudomonadati</taxon>
        <taxon>Pseudomonadota</taxon>
        <taxon>Betaproteobacteria</taxon>
        <taxon>Burkholderiales</taxon>
        <taxon>Sphaerotilaceae</taxon>
        <taxon>Roseateles</taxon>
    </lineage>
</organism>
<comment type="caution">
    <text evidence="2">The sequence shown here is derived from an EMBL/GenBank/DDBJ whole genome shotgun (WGS) entry which is preliminary data.</text>
</comment>
<dbReference type="InParanoid" id="A0A4R6QJQ5"/>
<dbReference type="PANTHER" id="PTHR35870:SF1">
    <property type="entry name" value="PROTEIN, PUTATIVE (AFU_ORTHOLOGUE AFUA_5G03330)-RELATED"/>
    <property type="match status" value="1"/>
</dbReference>
<dbReference type="OrthoDB" id="6457937at2"/>
<dbReference type="AlphaFoldDB" id="A0A4R6QJQ5"/>
<gene>
    <name evidence="2" type="ORF">DES47_10482</name>
</gene>
<evidence type="ECO:0000313" key="3">
    <source>
        <dbReference type="Proteomes" id="UP000295361"/>
    </source>
</evidence>
<sequence>MTDTHPTLPTLERLLDRNQAFGLAARGTTNHLPMALIALQRMGATATRLQAYFDLWAQHKALPHVDAPPAAQARQWTEWRGQARAFEPLSRGFAERVAQEGAPAVVAEVWAELGNGVATNAFHALIRVAYGLEARHAGEIGAGLASLVVAHLPLDLSLDDAPTVRSVPAALERIHQGLGGAHEVTGAITAALRAAAADPRLTQALSLPELRGRELMAAMADVALQLYAQTRNFTVLHMVTMLHARRVLLMHCPQLATPQQDLALWLAFSTAYAAVGAPLLQAPTLSGAPLSWPEIFALAAAQDDDHVIKLSHSCHEEFLHYGRPPYQQVASDLVLGAQR</sequence>
<reference evidence="2 3" key="1">
    <citation type="submission" date="2019-03" db="EMBL/GenBank/DDBJ databases">
        <title>Genomic Encyclopedia of Type Strains, Phase IV (KMG-IV): sequencing the most valuable type-strain genomes for metagenomic binning, comparative biology and taxonomic classification.</title>
        <authorList>
            <person name="Goeker M."/>
        </authorList>
    </citation>
    <scope>NUCLEOTIDE SEQUENCE [LARGE SCALE GENOMIC DNA]</scope>
    <source>
        <strain evidence="2 3">DSM 16998</strain>
    </source>
</reference>
<dbReference type="InterPro" id="IPR025337">
    <property type="entry name" value="Questin_oxidase-like"/>
</dbReference>
<evidence type="ECO:0000256" key="1">
    <source>
        <dbReference type="ARBA" id="ARBA00023002"/>
    </source>
</evidence>
<dbReference type="PANTHER" id="PTHR35870">
    <property type="entry name" value="PROTEIN, PUTATIVE (AFU_ORTHOLOGUE AFUA_5G03330)-RELATED"/>
    <property type="match status" value="1"/>
</dbReference>
<accession>A0A4R6QJQ5</accession>
<dbReference type="EMBL" id="SNXS01000004">
    <property type="protein sequence ID" value="TDP63800.1"/>
    <property type="molecule type" value="Genomic_DNA"/>
</dbReference>
<dbReference type="RefSeq" id="WP_133701666.1">
    <property type="nucleotide sequence ID" value="NZ_SNXS01000004.1"/>
</dbReference>
<evidence type="ECO:0000313" key="2">
    <source>
        <dbReference type="EMBL" id="TDP63800.1"/>
    </source>
</evidence>
<keyword evidence="1" id="KW-0560">Oxidoreductase</keyword>
<dbReference type="GO" id="GO:0016491">
    <property type="term" value="F:oxidoreductase activity"/>
    <property type="evidence" value="ECO:0007669"/>
    <property type="project" value="UniProtKB-KW"/>
</dbReference>
<name>A0A4R6QJQ5_9BURK</name>
<dbReference type="Pfam" id="PF14027">
    <property type="entry name" value="Questin_oxidase"/>
    <property type="match status" value="1"/>
</dbReference>
<proteinExistence type="predicted"/>
<dbReference type="Proteomes" id="UP000295361">
    <property type="component" value="Unassembled WGS sequence"/>
</dbReference>
<keyword evidence="3" id="KW-1185">Reference proteome</keyword>